<evidence type="ECO:0000313" key="2">
    <source>
        <dbReference type="Proteomes" id="UP001219066"/>
    </source>
</evidence>
<organism evidence="1 2">
    <name type="scientific">Delftia tsuruhatensis</name>
    <dbReference type="NCBI Taxonomy" id="180282"/>
    <lineage>
        <taxon>Bacteria</taxon>
        <taxon>Pseudomonadati</taxon>
        <taxon>Pseudomonadota</taxon>
        <taxon>Betaproteobacteria</taxon>
        <taxon>Burkholderiales</taxon>
        <taxon>Comamonadaceae</taxon>
        <taxon>Delftia</taxon>
    </lineage>
</organism>
<evidence type="ECO:0000313" key="1">
    <source>
        <dbReference type="EMBL" id="WFF79336.1"/>
    </source>
</evidence>
<dbReference type="EMBL" id="CP120956">
    <property type="protein sequence ID" value="WFF79336.1"/>
    <property type="molecule type" value="Genomic_DNA"/>
</dbReference>
<accession>A0AAX3SGZ7</accession>
<proteinExistence type="predicted"/>
<protein>
    <submittedName>
        <fullName evidence="1">Uncharacterized protein</fullName>
    </submittedName>
</protein>
<sequence>MTHILIPRTPSMNLLRPFIECPTSELDQAWAAMVRIAEVQHARVGRQCLTQIEEPAAPAAVAGPAPKGWRLVPATPTRDWIAAVADGGYEDCDCASLIADILSRAPAAPALEAPAAPALDAKAIAVDVCQRVADMDDRSSPADWPEAMLVTGPELVEIVEGEIAQAMANAVAAPIMPTALHVAARYWQWLEIMGRLTSFSTFVNEFGYEKEDCKQVYEQVVLPCFALLAAAPQAPAAPWKDHLTARLVNDLRDCAIKYHGAGQLRDRIAHIVAPLCDQLKAAQAAPAAPAVDAETIHLQDLKNALAECQELRQQLTLMDEQQAGSIWRWQADDQDQIETMGNRMGVLIYACDLRALLARAAPAVDAASDTALLDAMQRHRISLVPEFEGPWDAEIFNDEAEARPIASGNTPREALRAALAAQAKEGGA</sequence>
<dbReference type="Proteomes" id="UP001219066">
    <property type="component" value="Chromosome"/>
</dbReference>
<reference evidence="1" key="1">
    <citation type="submission" date="2023-03" db="EMBL/GenBank/DDBJ databases">
        <title>Synergistic degradation of erythromycin by symbiotic bacteria Ery-6A and Ery-6B and application in simulated water remediation.</title>
        <authorList>
            <person name="Xu S."/>
        </authorList>
    </citation>
    <scope>NUCLEOTIDE SEQUENCE</scope>
    <source>
        <strain evidence="1">Ery-6A</strain>
    </source>
</reference>
<dbReference type="RefSeq" id="WP_277848728.1">
    <property type="nucleotide sequence ID" value="NZ_CP120956.1"/>
</dbReference>
<dbReference type="AlphaFoldDB" id="A0AAX3SGZ7"/>
<name>A0AAX3SGZ7_9BURK</name>
<gene>
    <name evidence="1" type="ORF">PYR84_20620</name>
</gene>